<dbReference type="EMBL" id="AEEI01000061">
    <property type="protein sequence ID" value="EFM00951.1"/>
    <property type="molecule type" value="Genomic_DNA"/>
</dbReference>
<proteinExistence type="predicted"/>
<dbReference type="Gene3D" id="1.10.10.60">
    <property type="entry name" value="Homeodomain-like"/>
    <property type="match status" value="1"/>
</dbReference>
<dbReference type="eggNOG" id="COG2207">
    <property type="taxonomic scope" value="Bacteria"/>
</dbReference>
<dbReference type="PROSITE" id="PS01124">
    <property type="entry name" value="HTH_ARAC_FAMILY_2"/>
    <property type="match status" value="1"/>
</dbReference>
<evidence type="ECO:0000256" key="3">
    <source>
        <dbReference type="ARBA" id="ARBA00023163"/>
    </source>
</evidence>
<evidence type="ECO:0000256" key="2">
    <source>
        <dbReference type="ARBA" id="ARBA00023125"/>
    </source>
</evidence>
<dbReference type="PANTHER" id="PTHR43280">
    <property type="entry name" value="ARAC-FAMILY TRANSCRIPTIONAL REGULATOR"/>
    <property type="match status" value="1"/>
</dbReference>
<evidence type="ECO:0000313" key="5">
    <source>
        <dbReference type="EMBL" id="EFM00951.1"/>
    </source>
</evidence>
<comment type="caution">
    <text evidence="5">The sequence shown here is derived from an EMBL/GenBank/DDBJ whole genome shotgun (WGS) entry which is preliminary data.</text>
</comment>
<dbReference type="RefSeq" id="WP_006950626.1">
    <property type="nucleotide sequence ID" value="NZ_GL397214.1"/>
</dbReference>
<dbReference type="InterPro" id="IPR009057">
    <property type="entry name" value="Homeodomain-like_sf"/>
</dbReference>
<organism evidence="5 6">
    <name type="scientific">Hoylesella marshii DSM 16973 = JCM 13450</name>
    <dbReference type="NCBI Taxonomy" id="862515"/>
    <lineage>
        <taxon>Bacteria</taxon>
        <taxon>Pseudomonadati</taxon>
        <taxon>Bacteroidota</taxon>
        <taxon>Bacteroidia</taxon>
        <taxon>Bacteroidales</taxon>
        <taxon>Prevotellaceae</taxon>
        <taxon>Hoylesella</taxon>
    </lineage>
</organism>
<keyword evidence="1" id="KW-0805">Transcription regulation</keyword>
<sequence>MEREQLYNLTFSEAKSIIEKDDRKTLAHTYVAEGFGISIGVSDLFRRRISEKPMRIEGLRLVLVKSGQARVIINLITYEITAGSLIMVSDDSIVHLQSYSDDIDIMGLVLVDELLNLFFHGSPPETFCRKMNGFVLRLTPDECDIMERMLHLIWSVARQKGAGCETVGDLMAASIRFCDELNIEKVKEERQHKSRNQQLFDRFIALINTHVGEHHRLAFYANELCLTQRYLSTLIKQTSGVTAKAWIERALVMRIKVMLRHSDMQITQISDSLHFPNVSFFCKFFKRLTGLTPTEYQHAQ</sequence>
<evidence type="ECO:0000259" key="4">
    <source>
        <dbReference type="PROSITE" id="PS01124"/>
    </source>
</evidence>
<feature type="domain" description="HTH araC/xylS-type" evidence="4">
    <location>
        <begin position="201"/>
        <end position="299"/>
    </location>
</feature>
<keyword evidence="3" id="KW-0804">Transcription</keyword>
<dbReference type="BioCyc" id="PMAR862515-HMP:GMOO-2255-MONOMER"/>
<dbReference type="SUPFAM" id="SSF46689">
    <property type="entry name" value="Homeodomain-like"/>
    <property type="match status" value="1"/>
</dbReference>
<dbReference type="InterPro" id="IPR018060">
    <property type="entry name" value="HTH_AraC"/>
</dbReference>
<dbReference type="Pfam" id="PF12833">
    <property type="entry name" value="HTH_18"/>
    <property type="match status" value="1"/>
</dbReference>
<evidence type="ECO:0000313" key="6">
    <source>
        <dbReference type="Proteomes" id="UP000004394"/>
    </source>
</evidence>
<evidence type="ECO:0000256" key="1">
    <source>
        <dbReference type="ARBA" id="ARBA00023015"/>
    </source>
</evidence>
<reference evidence="5" key="1">
    <citation type="submission" date="2010-07" db="EMBL/GenBank/DDBJ databases">
        <authorList>
            <person name="Muzny D."/>
            <person name="Qin X."/>
            <person name="Deng J."/>
            <person name="Jiang H."/>
            <person name="Liu Y."/>
            <person name="Qu J."/>
            <person name="Song X.-Z."/>
            <person name="Zhang L."/>
            <person name="Thornton R."/>
            <person name="Coyle M."/>
            <person name="Francisco L."/>
            <person name="Jackson L."/>
            <person name="Javaid M."/>
            <person name="Korchina V."/>
            <person name="Kovar C."/>
            <person name="Mata R."/>
            <person name="Mathew T."/>
            <person name="Ngo R."/>
            <person name="Nguyen L."/>
            <person name="Nguyen N."/>
            <person name="Okwuonu G."/>
            <person name="Ongeri F."/>
            <person name="Pham C."/>
            <person name="Simmons D."/>
            <person name="Wilczek-Boney K."/>
            <person name="Hale W."/>
            <person name="Jakkamsetti A."/>
            <person name="Pham P."/>
            <person name="Ruth R."/>
            <person name="San Lucas F."/>
            <person name="Warren J."/>
            <person name="Zhang J."/>
            <person name="Zhao Z."/>
            <person name="Zhou C."/>
            <person name="Zhu D."/>
            <person name="Lee S."/>
            <person name="Bess C."/>
            <person name="Blankenburg K."/>
            <person name="Forbes L."/>
            <person name="Fu Q."/>
            <person name="Gubbala S."/>
            <person name="Hirani K."/>
            <person name="Jayaseelan J.C."/>
            <person name="Lara F."/>
            <person name="Munidasa M."/>
            <person name="Palculict T."/>
            <person name="Patil S."/>
            <person name="Pu L.-L."/>
            <person name="Saada N."/>
            <person name="Tang L."/>
            <person name="Weissenberger G."/>
            <person name="Zhu Y."/>
            <person name="Hemphill L."/>
            <person name="Shang Y."/>
            <person name="Youmans B."/>
            <person name="Ayvaz T."/>
            <person name="Ross M."/>
            <person name="Santibanez J."/>
            <person name="Aqrawi P."/>
            <person name="Gross S."/>
            <person name="Joshi V."/>
            <person name="Fowler G."/>
            <person name="Nazareth L."/>
            <person name="Reid J."/>
            <person name="Worley K."/>
            <person name="Petrosino J."/>
            <person name="Highlander S."/>
            <person name="Gibbs R."/>
        </authorList>
    </citation>
    <scope>NUCLEOTIDE SEQUENCE [LARGE SCALE GENOMIC DNA]</scope>
    <source>
        <strain evidence="5">DSM 16973</strain>
    </source>
</reference>
<dbReference type="SMART" id="SM00342">
    <property type="entry name" value="HTH_ARAC"/>
    <property type="match status" value="1"/>
</dbReference>
<keyword evidence="6" id="KW-1185">Reference proteome</keyword>
<dbReference type="Proteomes" id="UP000004394">
    <property type="component" value="Unassembled WGS sequence"/>
</dbReference>
<name>E0NVL7_9BACT</name>
<dbReference type="STRING" id="862515.HMPREF0658_2222"/>
<dbReference type="GO" id="GO:0003700">
    <property type="term" value="F:DNA-binding transcription factor activity"/>
    <property type="evidence" value="ECO:0007669"/>
    <property type="project" value="InterPro"/>
</dbReference>
<dbReference type="AlphaFoldDB" id="E0NVL7"/>
<protein>
    <submittedName>
        <fullName evidence="5">Transcriptional regulator, AraC family</fullName>
    </submittedName>
</protein>
<keyword evidence="2" id="KW-0238">DNA-binding</keyword>
<dbReference type="PANTHER" id="PTHR43280:SF32">
    <property type="entry name" value="TRANSCRIPTIONAL REGULATORY PROTEIN"/>
    <property type="match status" value="1"/>
</dbReference>
<dbReference type="HOGENOM" id="CLU_000445_88_2_10"/>
<dbReference type="GO" id="GO:0043565">
    <property type="term" value="F:sequence-specific DNA binding"/>
    <property type="evidence" value="ECO:0007669"/>
    <property type="project" value="InterPro"/>
</dbReference>
<gene>
    <name evidence="5" type="ORF">HMPREF0658_2222</name>
</gene>
<accession>E0NVL7</accession>